<accession>A0A1X7P3B1</accession>
<evidence type="ECO:0000256" key="1">
    <source>
        <dbReference type="SAM" id="MobiDB-lite"/>
    </source>
</evidence>
<dbReference type="RefSeq" id="WP_176247534.1">
    <property type="nucleotide sequence ID" value="NZ_FXBL01000004.1"/>
</dbReference>
<feature type="compositionally biased region" description="Basic and acidic residues" evidence="1">
    <location>
        <begin position="32"/>
        <end position="42"/>
    </location>
</feature>
<protein>
    <submittedName>
        <fullName evidence="2">Uncharacterized protein</fullName>
    </submittedName>
</protein>
<organism evidence="2 3">
    <name type="scientific">Mesorhizobium australicum</name>
    <dbReference type="NCBI Taxonomy" id="536018"/>
    <lineage>
        <taxon>Bacteria</taxon>
        <taxon>Pseudomonadati</taxon>
        <taxon>Pseudomonadota</taxon>
        <taxon>Alphaproteobacteria</taxon>
        <taxon>Hyphomicrobiales</taxon>
        <taxon>Phyllobacteriaceae</taxon>
        <taxon>Mesorhizobium</taxon>
    </lineage>
</organism>
<name>A0A1X7P3B1_9HYPH</name>
<evidence type="ECO:0000313" key="3">
    <source>
        <dbReference type="Proteomes" id="UP000193083"/>
    </source>
</evidence>
<dbReference type="AlphaFoldDB" id="A0A1X7P3B1"/>
<reference evidence="2 3" key="1">
    <citation type="submission" date="2017-04" db="EMBL/GenBank/DDBJ databases">
        <authorList>
            <person name="Afonso C.L."/>
            <person name="Miller P.J."/>
            <person name="Scott M.A."/>
            <person name="Spackman E."/>
            <person name="Goraichik I."/>
            <person name="Dimitrov K.M."/>
            <person name="Suarez D.L."/>
            <person name="Swayne D.E."/>
        </authorList>
    </citation>
    <scope>NUCLEOTIDE SEQUENCE [LARGE SCALE GENOMIC DNA]</scope>
    <source>
        <strain evidence="2 3">B5P</strain>
    </source>
</reference>
<keyword evidence="3" id="KW-1185">Reference proteome</keyword>
<gene>
    <name evidence="2" type="ORF">SAMN02982922_3174</name>
</gene>
<feature type="region of interest" description="Disordered" evidence="1">
    <location>
        <begin position="22"/>
        <end position="52"/>
    </location>
</feature>
<dbReference type="Proteomes" id="UP000193083">
    <property type="component" value="Unassembled WGS sequence"/>
</dbReference>
<dbReference type="EMBL" id="FXBL01000004">
    <property type="protein sequence ID" value="SMH45231.1"/>
    <property type="molecule type" value="Genomic_DNA"/>
</dbReference>
<proteinExistence type="predicted"/>
<evidence type="ECO:0000313" key="2">
    <source>
        <dbReference type="EMBL" id="SMH45231.1"/>
    </source>
</evidence>
<sequence length="52" mass="6006">MWEFMTILGDALRIATFQPREAARAGPQWRPAEPDRSLHAWDTRPTLPQCGR</sequence>